<dbReference type="AlphaFoldDB" id="A0A382C5R5"/>
<organism evidence="1">
    <name type="scientific">marine metagenome</name>
    <dbReference type="NCBI Taxonomy" id="408172"/>
    <lineage>
        <taxon>unclassified sequences</taxon>
        <taxon>metagenomes</taxon>
        <taxon>ecological metagenomes</taxon>
    </lineage>
</organism>
<evidence type="ECO:0000313" key="1">
    <source>
        <dbReference type="EMBL" id="SVB21209.1"/>
    </source>
</evidence>
<reference evidence="1" key="1">
    <citation type="submission" date="2018-05" db="EMBL/GenBank/DDBJ databases">
        <authorList>
            <person name="Lanie J.A."/>
            <person name="Ng W.-L."/>
            <person name="Kazmierczak K.M."/>
            <person name="Andrzejewski T.M."/>
            <person name="Davidsen T.M."/>
            <person name="Wayne K.J."/>
            <person name="Tettelin H."/>
            <person name="Glass J.I."/>
            <person name="Rusch D."/>
            <person name="Podicherti R."/>
            <person name="Tsui H.-C.T."/>
            <person name="Winkler M.E."/>
        </authorList>
    </citation>
    <scope>NUCLEOTIDE SEQUENCE</scope>
</reference>
<protein>
    <recommendedName>
        <fullName evidence="2">SprT-like domain-containing protein</fullName>
    </recommendedName>
</protein>
<name>A0A382C5R5_9ZZZZ</name>
<dbReference type="EMBL" id="UINC01032860">
    <property type="protein sequence ID" value="SVB21209.1"/>
    <property type="molecule type" value="Genomic_DNA"/>
</dbReference>
<accession>A0A382C5R5</accession>
<sequence>MNNIKVVGGTISQQEKAQSVVKYCINKLMPKMETLIIEVTLKKLKDDADGYCLRVTPRNFKIEINHTQGLRRMLETVAHEMVHVKQYARNETNDWAYYNGKEFYKWKDKYVSENTDYWDLPWEIEANGMEVGLFVRWAKERGFDKQAWTQI</sequence>
<gene>
    <name evidence="1" type="ORF">METZ01_LOCUS174063</name>
</gene>
<evidence type="ECO:0008006" key="2">
    <source>
        <dbReference type="Google" id="ProtNLM"/>
    </source>
</evidence>
<proteinExistence type="predicted"/>